<name>A0A4Q2CX23_9AGAR</name>
<accession>A0A4Q2CX23</accession>
<evidence type="ECO:0000313" key="4">
    <source>
        <dbReference type="Proteomes" id="UP000290288"/>
    </source>
</evidence>
<dbReference type="InterPro" id="IPR013087">
    <property type="entry name" value="Znf_C2H2_type"/>
</dbReference>
<feature type="compositionally biased region" description="Basic residues" evidence="1">
    <location>
        <begin position="930"/>
        <end position="940"/>
    </location>
</feature>
<dbReference type="OrthoDB" id="2690684at2759"/>
<gene>
    <name evidence="3" type="ORF">EST38_g14518</name>
</gene>
<dbReference type="PROSITE" id="PS00028">
    <property type="entry name" value="ZINC_FINGER_C2H2_1"/>
    <property type="match status" value="1"/>
</dbReference>
<dbReference type="EMBL" id="SDEE01002019">
    <property type="protein sequence ID" value="RXW11337.1"/>
    <property type="molecule type" value="Genomic_DNA"/>
</dbReference>
<dbReference type="Proteomes" id="UP000290288">
    <property type="component" value="Unassembled WGS sequence"/>
</dbReference>
<evidence type="ECO:0000259" key="2">
    <source>
        <dbReference type="PROSITE" id="PS00028"/>
    </source>
</evidence>
<reference evidence="3 4" key="1">
    <citation type="submission" date="2019-01" db="EMBL/GenBank/DDBJ databases">
        <title>Draft genome sequence of Psathyrella aberdarensis IHI B618.</title>
        <authorList>
            <person name="Buettner E."/>
            <person name="Kellner H."/>
        </authorList>
    </citation>
    <scope>NUCLEOTIDE SEQUENCE [LARGE SCALE GENOMIC DNA]</scope>
    <source>
        <strain evidence="3 4">IHI B618</strain>
    </source>
</reference>
<proteinExistence type="predicted"/>
<evidence type="ECO:0000256" key="1">
    <source>
        <dbReference type="SAM" id="MobiDB-lite"/>
    </source>
</evidence>
<feature type="compositionally biased region" description="Basic and acidic residues" evidence="1">
    <location>
        <begin position="941"/>
        <end position="950"/>
    </location>
</feature>
<comment type="caution">
    <text evidence="3">The sequence shown here is derived from an EMBL/GenBank/DDBJ whole genome shotgun (WGS) entry which is preliminary data.</text>
</comment>
<evidence type="ECO:0000313" key="3">
    <source>
        <dbReference type="EMBL" id="RXW11337.1"/>
    </source>
</evidence>
<feature type="domain" description="C2H2-type" evidence="2">
    <location>
        <begin position="158"/>
        <end position="181"/>
    </location>
</feature>
<dbReference type="AlphaFoldDB" id="A0A4Q2CX23"/>
<protein>
    <recommendedName>
        <fullName evidence="2">C2H2-type domain-containing protein</fullName>
    </recommendedName>
</protein>
<feature type="non-terminal residue" evidence="3">
    <location>
        <position position="1024"/>
    </location>
</feature>
<feature type="region of interest" description="Disordered" evidence="1">
    <location>
        <begin position="917"/>
        <end position="982"/>
    </location>
</feature>
<sequence length="1024" mass="115167">MEPSSCPFPLISCADDLNTVGGDVITTSCLLSYGLCLLRRPFTILLCWRCKDAIPLNCVDKHLKSEKWGRTMVWQNGAWARPALGTPSPHVAIKGGHVAETVKANLVELGIIKEEGELMTAKDDGTGGKFREAAVPQCFPNPSPPLPGLRLYTDAFQCPVPECSYWCLSKDTVKKHRQKYHNGQHALYPGYKVSDHPVQCLYSNYARYFPVQGSAQTSGPLPAPEEVPLVRLSPADLIEHQRQAMLCSLVPQVASQPEADYYRHLKDRRLQPYLESSKIEGWLSRWDDRAEVFHARQDHLDLKRPPPAFVNLRRLVVLVFLENTALLEKTHHNIQLMLTNSGLVFDTPCADLHCSLHITRSRARTIQAYSAYEVHMLWVLCQHALAKRPSAPGSKTRWDVFQLAAEQLRWLLELHKILEAKVLDEAAGKAALRQAVAALYFPKDLSPGNTSVFDFPPVAYIITTIIDRDGAYIHPHLMTPGIAKLSYSFRVHANWQIAQLHRAACTPGAPEPQVENVVREGLSWWSGDVLHTEDGEISLATFRSKLWQSALEIEAFYESRIFMGLGSLDDFIKLFGVTELVDDLNNSEKGFGVSHENRPGHKNEEFSLFLQMLVDGGHLGFAYNDTRSQLVYDVDAMDTWLADVDLALRMLYPLIHFTQGPPGRGTEELTLQITNPERGVKRNVIWDPIMQTGGFNCDYQKTSARVGVLSNILRLVPFRIFSIAHFHMRIVRPMEATYALMKVKQNQRITISAAYSTQFYISNGRLWTTEDLSTSIANWSQRALGVTWTLRSFRHFSALFARKELQFEFTGPEVESVDKALDIMQAKEKKSQVERLRYMNGIVDTMRGHSPGVAGTHYGREVADGGARVDHRAQQRVVIRAYHKALGLSTTYRPLGDEDAARKEKYRERFDKLVLSEEDEESKWEGARNRTGKKKKNKKKEKNEKNEKNKQNKTCRPPSAKQGPTCRKSGPVAQGQEPGAEREGIGALVSAVAGMSIEVAAGVRDRYDSELSESSEDGDEAIPL</sequence>
<organism evidence="3 4">
    <name type="scientific">Candolleomyces aberdarensis</name>
    <dbReference type="NCBI Taxonomy" id="2316362"/>
    <lineage>
        <taxon>Eukaryota</taxon>
        <taxon>Fungi</taxon>
        <taxon>Dikarya</taxon>
        <taxon>Basidiomycota</taxon>
        <taxon>Agaricomycotina</taxon>
        <taxon>Agaricomycetes</taxon>
        <taxon>Agaricomycetidae</taxon>
        <taxon>Agaricales</taxon>
        <taxon>Agaricineae</taxon>
        <taxon>Psathyrellaceae</taxon>
        <taxon>Candolleomyces</taxon>
    </lineage>
</organism>
<keyword evidence="4" id="KW-1185">Reference proteome</keyword>